<evidence type="ECO:0000256" key="4">
    <source>
        <dbReference type="ARBA" id="ARBA00022679"/>
    </source>
</evidence>
<name>A0A8I1DEW5_THEIN</name>
<keyword evidence="3 9" id="KW-0328">Glycosyltransferase</keyword>
<feature type="binding site" evidence="9">
    <location>
        <position position="79"/>
    </location>
    <ligand>
        <name>anthranilate</name>
        <dbReference type="ChEBI" id="CHEBI:16567"/>
        <label>1</label>
    </ligand>
</feature>
<comment type="caution">
    <text evidence="12">The sequence shown here is derived from an EMBL/GenBank/DDBJ whole genome shotgun (WGS) entry which is preliminary data.</text>
</comment>
<keyword evidence="13" id="KW-1185">Reference proteome</keyword>
<keyword evidence="9" id="KW-0460">Magnesium</keyword>
<comment type="caution">
    <text evidence="9">Lacks conserved residue(s) required for the propagation of feature annotation.</text>
</comment>
<accession>A0A8I1DEW5</accession>
<dbReference type="PANTHER" id="PTHR43285:SF2">
    <property type="entry name" value="ANTHRANILATE PHOSPHORIBOSYLTRANSFERASE"/>
    <property type="match status" value="1"/>
</dbReference>
<comment type="subunit">
    <text evidence="9">Homodimer.</text>
</comment>
<feature type="binding site" evidence="9">
    <location>
        <position position="119"/>
    </location>
    <ligand>
        <name>5-phospho-alpha-D-ribose 1-diphosphate</name>
        <dbReference type="ChEBI" id="CHEBI:58017"/>
    </ligand>
</feature>
<feature type="binding site" evidence="9">
    <location>
        <position position="224"/>
    </location>
    <ligand>
        <name>Mg(2+)</name>
        <dbReference type="ChEBI" id="CHEBI:18420"/>
        <label>2</label>
    </ligand>
</feature>
<organism evidence="12 13">
    <name type="scientific">Thermoactinomyces intermedius</name>
    <dbReference type="NCBI Taxonomy" id="2024"/>
    <lineage>
        <taxon>Bacteria</taxon>
        <taxon>Bacillati</taxon>
        <taxon>Bacillota</taxon>
        <taxon>Bacilli</taxon>
        <taxon>Bacillales</taxon>
        <taxon>Thermoactinomycetaceae</taxon>
        <taxon>Thermoactinomyces</taxon>
    </lineage>
</organism>
<dbReference type="Proteomes" id="UP000633619">
    <property type="component" value="Unassembled WGS sequence"/>
</dbReference>
<dbReference type="Pfam" id="PF00591">
    <property type="entry name" value="Glycos_transf_3"/>
    <property type="match status" value="1"/>
</dbReference>
<dbReference type="GO" id="GO:0000162">
    <property type="term" value="P:L-tryptophan biosynthetic process"/>
    <property type="evidence" value="ECO:0007669"/>
    <property type="project" value="UniProtKB-UniRule"/>
</dbReference>
<evidence type="ECO:0000256" key="6">
    <source>
        <dbReference type="ARBA" id="ARBA00023141"/>
    </source>
</evidence>
<dbReference type="EC" id="2.4.2.18" evidence="9"/>
<protein>
    <recommendedName>
        <fullName evidence="9">Anthranilate phosphoribosyltransferase</fullName>
        <ecNumber evidence="9">2.4.2.18</ecNumber>
    </recommendedName>
</protein>
<comment type="similarity">
    <text evidence="8">In the C-terminal section; belongs to the anthranilate phosphoribosyltransferase family.</text>
</comment>
<sequence>MKPFLKKVVEGEPLSRSEAKQAIEAMINGNVPQAQIASFLTALRMKGETVEELIGFVEGIHSQTIPVRNPFEEAVDTCGTGGDGQKTFNISTAASIVASAAGVPVIKHGNRAVSGKSGSADVLEALKMNIRLNADEAVKMLEKTGLCFLFAPLFHPAVKKVMSIRKELGFRTCFNLMGPLLNPARVKVQLLGVYDAGLTGKVAHVLNHLGVKRALVVSGLDGLDEMTVTDATRISELENGEVKTYEVTPESLGVTRWHAAGLRGGTAKENARIMKEVFAGKEGAPADIVSINAGAVLYLAGKAGSLKEGTEQAKRIIQSGRAREQLNKVVQASKEVTYVS</sequence>
<feature type="binding site" evidence="9">
    <location>
        <position position="91"/>
    </location>
    <ligand>
        <name>Mg(2+)</name>
        <dbReference type="ChEBI" id="CHEBI:18420"/>
        <label>1</label>
    </ligand>
</feature>
<evidence type="ECO:0000259" key="11">
    <source>
        <dbReference type="Pfam" id="PF02885"/>
    </source>
</evidence>
<dbReference type="PANTHER" id="PTHR43285">
    <property type="entry name" value="ANTHRANILATE PHOSPHORIBOSYLTRANSFERASE"/>
    <property type="match status" value="1"/>
</dbReference>
<dbReference type="EMBL" id="JAECVW010000004">
    <property type="protein sequence ID" value="MBH8595377.1"/>
    <property type="molecule type" value="Genomic_DNA"/>
</dbReference>
<dbReference type="Pfam" id="PF02885">
    <property type="entry name" value="Glycos_trans_3N"/>
    <property type="match status" value="1"/>
</dbReference>
<keyword evidence="5 9" id="KW-0822">Tryptophan biosynthesis</keyword>
<evidence type="ECO:0000256" key="5">
    <source>
        <dbReference type="ARBA" id="ARBA00022822"/>
    </source>
</evidence>
<feature type="binding site" evidence="9">
    <location>
        <position position="165"/>
    </location>
    <ligand>
        <name>anthranilate</name>
        <dbReference type="ChEBI" id="CHEBI:16567"/>
        <label>2</label>
    </ligand>
</feature>
<dbReference type="Gene3D" id="3.40.1030.10">
    <property type="entry name" value="Nucleoside phosphorylase/phosphoribosyltransferase catalytic domain"/>
    <property type="match status" value="1"/>
</dbReference>
<dbReference type="HAMAP" id="MF_00211">
    <property type="entry name" value="TrpD"/>
    <property type="match status" value="1"/>
</dbReference>
<dbReference type="RefSeq" id="WP_181732065.1">
    <property type="nucleotide sequence ID" value="NZ_JACEIR010000005.1"/>
</dbReference>
<feature type="binding site" evidence="9">
    <location>
        <begin position="82"/>
        <end position="83"/>
    </location>
    <ligand>
        <name>5-phospho-alpha-D-ribose 1-diphosphate</name>
        <dbReference type="ChEBI" id="CHEBI:58017"/>
    </ligand>
</feature>
<feature type="binding site" evidence="9">
    <location>
        <begin position="107"/>
        <end position="115"/>
    </location>
    <ligand>
        <name>5-phospho-alpha-D-ribose 1-diphosphate</name>
        <dbReference type="ChEBI" id="CHEBI:58017"/>
    </ligand>
</feature>
<feature type="binding site" evidence="9">
    <location>
        <position position="79"/>
    </location>
    <ligand>
        <name>5-phospho-alpha-D-ribose 1-diphosphate</name>
        <dbReference type="ChEBI" id="CHEBI:58017"/>
    </ligand>
</feature>
<dbReference type="InterPro" id="IPR000312">
    <property type="entry name" value="Glycosyl_Trfase_fam3"/>
</dbReference>
<dbReference type="InterPro" id="IPR035902">
    <property type="entry name" value="Nuc_phospho_transferase"/>
</dbReference>
<evidence type="ECO:0000256" key="1">
    <source>
        <dbReference type="ARBA" id="ARBA00004907"/>
    </source>
</evidence>
<dbReference type="GO" id="GO:0000287">
    <property type="term" value="F:magnesium ion binding"/>
    <property type="evidence" value="ECO:0007669"/>
    <property type="project" value="UniProtKB-UniRule"/>
</dbReference>
<evidence type="ECO:0000256" key="2">
    <source>
        <dbReference type="ARBA" id="ARBA00022605"/>
    </source>
</evidence>
<reference evidence="12 13" key="1">
    <citation type="submission" date="2020-12" db="EMBL/GenBank/DDBJ databases">
        <title>WGS of Thermoactinomyces spp.</title>
        <authorList>
            <person name="Cheng K."/>
        </authorList>
    </citation>
    <scope>NUCLEOTIDE SEQUENCE [LARGE SCALE GENOMIC DNA]</scope>
    <source>
        <strain evidence="13">CICC 10671\DSM 43846</strain>
    </source>
</reference>
<evidence type="ECO:0000313" key="12">
    <source>
        <dbReference type="EMBL" id="MBH8595377.1"/>
    </source>
</evidence>
<evidence type="ECO:0000256" key="9">
    <source>
        <dbReference type="HAMAP-Rule" id="MF_00211"/>
    </source>
</evidence>
<feature type="binding site" evidence="9">
    <location>
        <position position="225"/>
    </location>
    <ligand>
        <name>Mg(2+)</name>
        <dbReference type="ChEBI" id="CHEBI:18420"/>
        <label>2</label>
    </ligand>
</feature>
<feature type="domain" description="Glycosyl transferase family 3" evidence="10">
    <location>
        <begin position="73"/>
        <end position="322"/>
    </location>
</feature>
<dbReference type="GO" id="GO:0004048">
    <property type="term" value="F:anthranilate phosphoribosyltransferase activity"/>
    <property type="evidence" value="ECO:0007669"/>
    <property type="project" value="UniProtKB-UniRule"/>
</dbReference>
<dbReference type="InterPro" id="IPR036320">
    <property type="entry name" value="Glycosyl_Trfase_fam3_N_dom_sf"/>
</dbReference>
<dbReference type="GO" id="GO:0005829">
    <property type="term" value="C:cytosol"/>
    <property type="evidence" value="ECO:0007669"/>
    <property type="project" value="TreeGrafter"/>
</dbReference>
<dbReference type="AlphaFoldDB" id="A0A8I1DEW5"/>
<dbReference type="InterPro" id="IPR005940">
    <property type="entry name" value="Anthranilate_Pribosyl_Tfrase"/>
</dbReference>
<feature type="binding site" evidence="9">
    <location>
        <position position="225"/>
    </location>
    <ligand>
        <name>Mg(2+)</name>
        <dbReference type="ChEBI" id="CHEBI:18420"/>
        <label>1</label>
    </ligand>
</feature>
<comment type="cofactor">
    <cofactor evidence="9">
        <name>Mg(2+)</name>
        <dbReference type="ChEBI" id="CHEBI:18420"/>
    </cofactor>
    <text evidence="9">Binds 2 magnesium ions per monomer.</text>
</comment>
<comment type="pathway">
    <text evidence="1 9">Amino-acid biosynthesis; L-tryptophan biosynthesis; L-tryptophan from chorismate: step 2/5.</text>
</comment>
<evidence type="ECO:0000256" key="7">
    <source>
        <dbReference type="ARBA" id="ARBA00052328"/>
    </source>
</evidence>
<gene>
    <name evidence="9 12" type="primary">trpD</name>
    <name evidence="12" type="ORF">I8U20_08540</name>
</gene>
<dbReference type="Gene3D" id="1.20.970.10">
    <property type="entry name" value="Transferase, Pyrimidine Nucleoside Phosphorylase, Chain C"/>
    <property type="match status" value="1"/>
</dbReference>
<evidence type="ECO:0000259" key="10">
    <source>
        <dbReference type="Pfam" id="PF00591"/>
    </source>
</evidence>
<dbReference type="NCBIfam" id="TIGR01245">
    <property type="entry name" value="trpD"/>
    <property type="match status" value="1"/>
</dbReference>
<keyword evidence="9" id="KW-0479">Metal-binding</keyword>
<evidence type="ECO:0000256" key="3">
    <source>
        <dbReference type="ARBA" id="ARBA00022676"/>
    </source>
</evidence>
<evidence type="ECO:0000313" key="13">
    <source>
        <dbReference type="Proteomes" id="UP000633619"/>
    </source>
</evidence>
<keyword evidence="4 9" id="KW-0808">Transferase</keyword>
<comment type="similarity">
    <text evidence="9">Belongs to the anthranilate phosphoribosyltransferase family.</text>
</comment>
<evidence type="ECO:0000256" key="8">
    <source>
        <dbReference type="ARBA" id="ARBA00061188"/>
    </source>
</evidence>
<comment type="catalytic activity">
    <reaction evidence="7 9">
        <text>N-(5-phospho-beta-D-ribosyl)anthranilate + diphosphate = 5-phospho-alpha-D-ribose 1-diphosphate + anthranilate</text>
        <dbReference type="Rhea" id="RHEA:11768"/>
        <dbReference type="ChEBI" id="CHEBI:16567"/>
        <dbReference type="ChEBI" id="CHEBI:18277"/>
        <dbReference type="ChEBI" id="CHEBI:33019"/>
        <dbReference type="ChEBI" id="CHEBI:58017"/>
        <dbReference type="EC" id="2.4.2.18"/>
    </reaction>
</comment>
<feature type="binding site" evidence="9">
    <location>
        <begin position="89"/>
        <end position="92"/>
    </location>
    <ligand>
        <name>5-phospho-alpha-D-ribose 1-diphosphate</name>
        <dbReference type="ChEBI" id="CHEBI:58017"/>
    </ligand>
</feature>
<dbReference type="FunFam" id="3.40.1030.10:FF:000002">
    <property type="entry name" value="Anthranilate phosphoribosyltransferase"/>
    <property type="match status" value="1"/>
</dbReference>
<dbReference type="SUPFAM" id="SSF47648">
    <property type="entry name" value="Nucleoside phosphorylase/phosphoribosyltransferase N-terminal domain"/>
    <property type="match status" value="1"/>
</dbReference>
<keyword evidence="2 9" id="KW-0028">Amino-acid biosynthesis</keyword>
<comment type="function">
    <text evidence="9">Catalyzes the transfer of the phosphoribosyl group of 5-phosphorylribose-1-pyrophosphate (PRPP) to anthranilate to yield N-(5'-phosphoribosyl)-anthranilate (PRA).</text>
</comment>
<feature type="binding site" evidence="9">
    <location>
        <position position="110"/>
    </location>
    <ligand>
        <name>anthranilate</name>
        <dbReference type="ChEBI" id="CHEBI:16567"/>
        <label>1</label>
    </ligand>
</feature>
<dbReference type="SUPFAM" id="SSF52418">
    <property type="entry name" value="Nucleoside phosphorylase/phosphoribosyltransferase catalytic domain"/>
    <property type="match status" value="1"/>
</dbReference>
<keyword evidence="6 9" id="KW-0057">Aromatic amino acid biosynthesis</keyword>
<feature type="binding site" evidence="9">
    <location>
        <position position="87"/>
    </location>
    <ligand>
        <name>5-phospho-alpha-D-ribose 1-diphosphate</name>
        <dbReference type="ChEBI" id="CHEBI:58017"/>
    </ligand>
</feature>
<proteinExistence type="inferred from homology"/>
<dbReference type="InterPro" id="IPR017459">
    <property type="entry name" value="Glycosyl_Trfase_fam3_N_dom"/>
</dbReference>
<feature type="domain" description="Glycosyl transferase family 3 N-terminal" evidence="11">
    <location>
        <begin position="2"/>
        <end position="59"/>
    </location>
</feature>
<dbReference type="UniPathway" id="UPA00035">
    <property type="reaction ID" value="UER00041"/>
</dbReference>